<gene>
    <name evidence="13" type="primary">gpd2</name>
    <name evidence="12" type="ORF">SJAG_01012</name>
</gene>
<comment type="similarity">
    <text evidence="1 8">Belongs to the NAD-dependent glycerol-3-phosphate dehydrogenase family.</text>
</comment>
<feature type="binding site" evidence="7">
    <location>
        <position position="326"/>
    </location>
    <ligand>
        <name>NAD(+)</name>
        <dbReference type="ChEBI" id="CHEBI:57540"/>
    </ligand>
</feature>
<dbReference type="VEuPathDB" id="FungiDB:SJAG_01012"/>
<dbReference type="GO" id="GO:0046168">
    <property type="term" value="P:glycerol-3-phosphate catabolic process"/>
    <property type="evidence" value="ECO:0007669"/>
    <property type="project" value="UniProtKB-UniRule"/>
</dbReference>
<protein>
    <recommendedName>
        <fullName evidence="9">Glycerol-3-phosphate dehydrogenase [NAD(+)]</fullName>
        <ecNumber evidence="9">1.1.1.8</ecNumber>
    </recommendedName>
</protein>
<keyword evidence="2 8" id="KW-0560">Oxidoreductase</keyword>
<dbReference type="InterPro" id="IPR011128">
    <property type="entry name" value="G3P_DH_NAD-dep_N"/>
</dbReference>
<sequence length="372" mass="40973">MASKAFSKLNALTSTLGKAAGKPIRIGVMGSGNWGTAIAKICGENAREHPEIFDTQVHMWMYEETVPYQGEQRKLTEIFNSTHENVKYLRGVRCPSNVYANPDVRDVSSRSDILVWVVPHQFVERICHQINGSVKSGSVAISCIKGVSVQEESVSLFSDVIQKHTGMYCGVLSGANIANEVAREKFCETTIGYDPDDTVNPRFTPEVISALFYRPYFRVQMVKDVAGVALGGALKNIVAVGAGIVDGLGLGDNTKSAVMRIGLMEMQNFGHVFFNCDRLTMVEQSCGVADLITSCLGGRNHHCAVAFVQTRKPMHVLEKELLNGQKLQGAATAKEVHAFLRHHNRVHEFPLFTAIYRIVYEGMPPEDLINVI</sequence>
<dbReference type="NCBIfam" id="TIGR03376">
    <property type="entry name" value="glycerol3P_DH"/>
    <property type="match status" value="1"/>
</dbReference>
<dbReference type="SUPFAM" id="SSF51735">
    <property type="entry name" value="NAD(P)-binding Rossmann-fold domains"/>
    <property type="match status" value="1"/>
</dbReference>
<evidence type="ECO:0000313" key="12">
    <source>
        <dbReference type="EMBL" id="EEB05988.1"/>
    </source>
</evidence>
<dbReference type="InterPro" id="IPR006168">
    <property type="entry name" value="G3P_DH_NAD-dep"/>
</dbReference>
<evidence type="ECO:0000259" key="11">
    <source>
        <dbReference type="Pfam" id="PF07479"/>
    </source>
</evidence>
<feature type="domain" description="Glycerol-3-phosphate dehydrogenase NAD-dependent N-terminal" evidence="10">
    <location>
        <begin position="26"/>
        <end position="195"/>
    </location>
</feature>
<dbReference type="EC" id="1.1.1.8" evidence="9"/>
<dbReference type="PRINTS" id="PR00077">
    <property type="entry name" value="GPDHDRGNASE"/>
</dbReference>
<feature type="binding site" evidence="7">
    <location>
        <position position="328"/>
    </location>
    <ligand>
        <name>NAD(+)</name>
        <dbReference type="ChEBI" id="CHEBI:57540"/>
    </ligand>
</feature>
<evidence type="ECO:0000256" key="4">
    <source>
        <dbReference type="ARBA" id="ARBA00048683"/>
    </source>
</evidence>
<dbReference type="GeneID" id="7050885"/>
<dbReference type="InterPro" id="IPR008927">
    <property type="entry name" value="6-PGluconate_DH-like_C_sf"/>
</dbReference>
<name>B6JX87_SCHJY</name>
<dbReference type="PIRSF" id="PIRSF000114">
    <property type="entry name" value="Glycerol-3-P_dh"/>
    <property type="match status" value="1"/>
</dbReference>
<dbReference type="GO" id="GO:0047952">
    <property type="term" value="F:glycerol-3-phosphate dehydrogenase [NAD(P)+] activity"/>
    <property type="evidence" value="ECO:0000318"/>
    <property type="project" value="GO_Central"/>
</dbReference>
<evidence type="ECO:0000256" key="5">
    <source>
        <dbReference type="PIRSR" id="PIRSR000114-1"/>
    </source>
</evidence>
<evidence type="ECO:0000313" key="14">
    <source>
        <dbReference type="Proteomes" id="UP000001744"/>
    </source>
</evidence>
<feature type="binding site" evidence="7">
    <location>
        <position position="299"/>
    </location>
    <ligand>
        <name>NAD(+)</name>
        <dbReference type="ChEBI" id="CHEBI:57540"/>
    </ligand>
</feature>
<dbReference type="RefSeq" id="XP_002172281.1">
    <property type="nucleotide sequence ID" value="XM_002172245.2"/>
</dbReference>
<evidence type="ECO:0000313" key="13">
    <source>
        <dbReference type="JaponicusDB" id="SJAG_01012"/>
    </source>
</evidence>
<evidence type="ECO:0000256" key="3">
    <source>
        <dbReference type="ARBA" id="ARBA00023027"/>
    </source>
</evidence>
<dbReference type="InterPro" id="IPR013328">
    <property type="entry name" value="6PGD_dom2"/>
</dbReference>
<dbReference type="GO" id="GO:0006072">
    <property type="term" value="P:glycerol-3-phosphate metabolic process"/>
    <property type="evidence" value="ECO:0000318"/>
    <property type="project" value="GO_Central"/>
</dbReference>
<dbReference type="SUPFAM" id="SSF48179">
    <property type="entry name" value="6-phosphogluconate dehydrogenase C-terminal domain-like"/>
    <property type="match status" value="1"/>
</dbReference>
<dbReference type="Gene3D" id="3.40.50.720">
    <property type="entry name" value="NAD(P)-binding Rossmann-like Domain"/>
    <property type="match status" value="1"/>
</dbReference>
<evidence type="ECO:0000259" key="10">
    <source>
        <dbReference type="Pfam" id="PF01210"/>
    </source>
</evidence>
<feature type="binding site" evidence="7">
    <location>
        <position position="178"/>
    </location>
    <ligand>
        <name>NAD(+)</name>
        <dbReference type="ChEBI" id="CHEBI:57540"/>
    </ligand>
</feature>
<keyword evidence="3 7" id="KW-0520">NAD</keyword>
<evidence type="ECO:0000256" key="9">
    <source>
        <dbReference type="RuleBase" id="RU361243"/>
    </source>
</evidence>
<dbReference type="OMA" id="NRMFGNM"/>
<dbReference type="GO" id="GO:0005829">
    <property type="term" value="C:cytosol"/>
    <property type="evidence" value="ECO:0000318"/>
    <property type="project" value="GO_Central"/>
</dbReference>
<dbReference type="PANTHER" id="PTHR11728">
    <property type="entry name" value="GLYCEROL-3-PHOSPHATE DEHYDROGENASE"/>
    <property type="match status" value="1"/>
</dbReference>
<feature type="binding site" evidence="6">
    <location>
        <position position="145"/>
    </location>
    <ligand>
        <name>substrate</name>
    </ligand>
</feature>
<dbReference type="Gene3D" id="1.10.1040.10">
    <property type="entry name" value="N-(1-d-carboxylethyl)-l-norvaline Dehydrogenase, domain 2"/>
    <property type="match status" value="1"/>
</dbReference>
<evidence type="ECO:0000256" key="1">
    <source>
        <dbReference type="ARBA" id="ARBA00011009"/>
    </source>
</evidence>
<dbReference type="FunFam" id="1.10.1040.10:FF:000004">
    <property type="entry name" value="Glycerol-3-phosphate dehydrogenase [NAD(+)]"/>
    <property type="match status" value="1"/>
</dbReference>
<proteinExistence type="inferred from homology"/>
<dbReference type="PANTHER" id="PTHR11728:SF8">
    <property type="entry name" value="GLYCEROL-3-PHOSPHATE DEHYDROGENASE [NAD(+)]-RELATED"/>
    <property type="match status" value="1"/>
</dbReference>
<dbReference type="EMBL" id="KE651166">
    <property type="protein sequence ID" value="EEB05988.1"/>
    <property type="molecule type" value="Genomic_DNA"/>
</dbReference>
<accession>B6JX87</accession>
<feature type="active site" description="Proton acceptor" evidence="5">
    <location>
        <position position="235"/>
    </location>
</feature>
<feature type="binding site" evidence="6">
    <location>
        <begin position="299"/>
        <end position="300"/>
    </location>
    <ligand>
        <name>substrate</name>
    </ligand>
</feature>
<feature type="binding site" evidence="7">
    <location>
        <position position="122"/>
    </location>
    <ligand>
        <name>NAD(+)</name>
        <dbReference type="ChEBI" id="CHEBI:57540"/>
    </ligand>
</feature>
<dbReference type="Pfam" id="PF01210">
    <property type="entry name" value="NAD_Gly3P_dh_N"/>
    <property type="match status" value="1"/>
</dbReference>
<dbReference type="Proteomes" id="UP000001744">
    <property type="component" value="Unassembled WGS sequence"/>
</dbReference>
<dbReference type="PROSITE" id="PS00957">
    <property type="entry name" value="NAD_G3PDH"/>
    <property type="match status" value="1"/>
</dbReference>
<evidence type="ECO:0000256" key="8">
    <source>
        <dbReference type="RuleBase" id="RU000437"/>
    </source>
</evidence>
<organism evidence="12 14">
    <name type="scientific">Schizosaccharomyces japonicus (strain yFS275 / FY16936)</name>
    <name type="common">Fission yeast</name>
    <dbReference type="NCBI Taxonomy" id="402676"/>
    <lineage>
        <taxon>Eukaryota</taxon>
        <taxon>Fungi</taxon>
        <taxon>Dikarya</taxon>
        <taxon>Ascomycota</taxon>
        <taxon>Taphrinomycotina</taxon>
        <taxon>Schizosaccharomycetes</taxon>
        <taxon>Schizosaccharomycetales</taxon>
        <taxon>Schizosaccharomycetaceae</taxon>
        <taxon>Schizosaccharomyces</taxon>
    </lineage>
</organism>
<dbReference type="GO" id="GO:0006114">
    <property type="term" value="P:glycerol biosynthetic process"/>
    <property type="evidence" value="ECO:0007669"/>
    <property type="project" value="EnsemblFungi"/>
</dbReference>
<evidence type="ECO:0000256" key="2">
    <source>
        <dbReference type="ARBA" id="ARBA00023002"/>
    </source>
</evidence>
<dbReference type="Pfam" id="PF07479">
    <property type="entry name" value="NAD_Gly3P_dh_C"/>
    <property type="match status" value="1"/>
</dbReference>
<keyword evidence="14" id="KW-1185">Reference proteome</keyword>
<dbReference type="OrthoDB" id="10263760at2759"/>
<dbReference type="GO" id="GO:0141152">
    <property type="term" value="F:glycerol-3-phosphate dehydrogenase (NAD+) activity"/>
    <property type="evidence" value="ECO:0007669"/>
    <property type="project" value="UniProtKB-UniRule"/>
</dbReference>
<dbReference type="AlphaFoldDB" id="B6JX87"/>
<dbReference type="GO" id="GO:0042803">
    <property type="term" value="F:protein homodimerization activity"/>
    <property type="evidence" value="ECO:0007669"/>
    <property type="project" value="InterPro"/>
</dbReference>
<evidence type="ECO:0000256" key="7">
    <source>
        <dbReference type="PIRSR" id="PIRSR000114-3"/>
    </source>
</evidence>
<dbReference type="InterPro" id="IPR006109">
    <property type="entry name" value="G3P_DH_NAD-dep_C"/>
</dbReference>
<reference evidence="12 14" key="1">
    <citation type="journal article" date="2011" name="Science">
        <title>Comparative functional genomics of the fission yeasts.</title>
        <authorList>
            <person name="Rhind N."/>
            <person name="Chen Z."/>
            <person name="Yassour M."/>
            <person name="Thompson D.A."/>
            <person name="Haas B.J."/>
            <person name="Habib N."/>
            <person name="Wapinski I."/>
            <person name="Roy S."/>
            <person name="Lin M.F."/>
            <person name="Heiman D.I."/>
            <person name="Young S.K."/>
            <person name="Furuya K."/>
            <person name="Guo Y."/>
            <person name="Pidoux A."/>
            <person name="Chen H.M."/>
            <person name="Robbertse B."/>
            <person name="Goldberg J.M."/>
            <person name="Aoki K."/>
            <person name="Bayne E.H."/>
            <person name="Berlin A.M."/>
            <person name="Desjardins C.A."/>
            <person name="Dobbs E."/>
            <person name="Dukaj L."/>
            <person name="Fan L."/>
            <person name="FitzGerald M.G."/>
            <person name="French C."/>
            <person name="Gujja S."/>
            <person name="Hansen K."/>
            <person name="Keifenheim D."/>
            <person name="Levin J.Z."/>
            <person name="Mosher R.A."/>
            <person name="Mueller C.A."/>
            <person name="Pfiffner J."/>
            <person name="Priest M."/>
            <person name="Russ C."/>
            <person name="Smialowska A."/>
            <person name="Swoboda P."/>
            <person name="Sykes S.M."/>
            <person name="Vaughn M."/>
            <person name="Vengrova S."/>
            <person name="Yoder R."/>
            <person name="Zeng Q."/>
            <person name="Allshire R."/>
            <person name="Baulcombe D."/>
            <person name="Birren B.W."/>
            <person name="Brown W."/>
            <person name="Ekwall K."/>
            <person name="Kellis M."/>
            <person name="Leatherwood J."/>
            <person name="Levin H."/>
            <person name="Margalit H."/>
            <person name="Martienssen R."/>
            <person name="Nieduszynski C.A."/>
            <person name="Spatafora J.W."/>
            <person name="Friedman N."/>
            <person name="Dalgaard J.Z."/>
            <person name="Baumann P."/>
            <person name="Niki H."/>
            <person name="Regev A."/>
            <person name="Nusbaum C."/>
        </authorList>
    </citation>
    <scope>NUCLEOTIDE SEQUENCE [LARGE SCALE GENOMIC DNA]</scope>
    <source>
        <strain evidence="14">yFS275 / FY16936</strain>
    </source>
</reference>
<dbReference type="HOGENOM" id="CLU_033449_2_2_1"/>
<dbReference type="GO" id="GO:0005634">
    <property type="term" value="C:nucleus"/>
    <property type="evidence" value="ECO:0000318"/>
    <property type="project" value="GO_Central"/>
</dbReference>
<dbReference type="InterPro" id="IPR017751">
    <property type="entry name" value="G3P_DH_NAD-dep_euk"/>
</dbReference>
<evidence type="ECO:0000256" key="6">
    <source>
        <dbReference type="PIRSR" id="PIRSR000114-2"/>
    </source>
</evidence>
<dbReference type="InterPro" id="IPR036291">
    <property type="entry name" value="NAD(P)-bd_dom_sf"/>
</dbReference>
<dbReference type="GO" id="GO:0051287">
    <property type="term" value="F:NAD binding"/>
    <property type="evidence" value="ECO:0007669"/>
    <property type="project" value="UniProtKB-UniRule"/>
</dbReference>
<dbReference type="STRING" id="402676.B6JX87"/>
<comment type="catalytic activity">
    <reaction evidence="4 9">
        <text>sn-glycerol 3-phosphate + NAD(+) = dihydroxyacetone phosphate + NADH + H(+)</text>
        <dbReference type="Rhea" id="RHEA:11092"/>
        <dbReference type="ChEBI" id="CHEBI:15378"/>
        <dbReference type="ChEBI" id="CHEBI:57540"/>
        <dbReference type="ChEBI" id="CHEBI:57597"/>
        <dbReference type="ChEBI" id="CHEBI:57642"/>
        <dbReference type="ChEBI" id="CHEBI:57945"/>
        <dbReference type="EC" id="1.1.1.8"/>
    </reaction>
</comment>
<dbReference type="eggNOG" id="KOG2711">
    <property type="taxonomic scope" value="Eukaryota"/>
</dbReference>
<feature type="binding site" evidence="7">
    <location>
        <begin position="30"/>
        <end position="35"/>
    </location>
    <ligand>
        <name>NAD(+)</name>
        <dbReference type="ChEBI" id="CHEBI:57540"/>
    </ligand>
</feature>
<dbReference type="JaponicusDB" id="SJAG_01012">
    <property type="gene designation" value="gpd2"/>
</dbReference>
<feature type="domain" description="Glycerol-3-phosphate dehydrogenase NAD-dependent C-terminal" evidence="11">
    <location>
        <begin position="224"/>
        <end position="369"/>
    </location>
</feature>